<dbReference type="GeneTree" id="ENSGT00940000162916"/>
<dbReference type="InterPro" id="IPR036291">
    <property type="entry name" value="NAD(P)-bd_dom_sf"/>
</dbReference>
<evidence type="ECO:0000256" key="1">
    <source>
        <dbReference type="ARBA" id="ARBA00010371"/>
    </source>
</evidence>
<proteinExistence type="inferred from homology"/>
<evidence type="ECO:0000259" key="2">
    <source>
        <dbReference type="SMART" id="SM00829"/>
    </source>
</evidence>
<dbReference type="Proteomes" id="UP000018468">
    <property type="component" value="Linkage group LG10"/>
</dbReference>
<dbReference type="PANTHER" id="PTHR43677:SF4">
    <property type="entry name" value="QUINONE OXIDOREDUCTASE-LIKE PROTEIN 2"/>
    <property type="match status" value="1"/>
</dbReference>
<reference evidence="4" key="1">
    <citation type="submission" date="2011-12" db="EMBL/GenBank/DDBJ databases">
        <title>The Draft Genome of Lepisosteus oculatus.</title>
        <authorList>
            <consortium name="The Broad Institute Genome Assembly &amp; Analysis Group"/>
            <consortium name="Computational R&amp;D Group"/>
            <consortium name="and Sequencing Platform"/>
            <person name="Di Palma F."/>
            <person name="Alfoldi J."/>
            <person name="Johnson J."/>
            <person name="Berlin A."/>
            <person name="Gnerre S."/>
            <person name="Jaffe D."/>
            <person name="MacCallum I."/>
            <person name="Young S."/>
            <person name="Walker B.J."/>
            <person name="Lander E.S."/>
            <person name="Lindblad-Toh K."/>
        </authorList>
    </citation>
    <scope>NUCLEOTIDE SEQUENCE [LARGE SCALE GENOMIC DNA]</scope>
</reference>
<dbReference type="STRING" id="7918.ENSLOCP00000011185"/>
<dbReference type="eggNOG" id="KOG1198">
    <property type="taxonomic scope" value="Eukaryota"/>
</dbReference>
<dbReference type="Ensembl" id="ENSLOCT00000011201.1">
    <property type="protein sequence ID" value="ENSLOCP00000011185.1"/>
    <property type="gene ID" value="ENSLOCG00000009171.1"/>
</dbReference>
<reference evidence="3" key="3">
    <citation type="submission" date="2025-09" db="UniProtKB">
        <authorList>
            <consortium name="Ensembl"/>
        </authorList>
    </citation>
    <scope>IDENTIFICATION</scope>
</reference>
<dbReference type="SUPFAM" id="SSF51735">
    <property type="entry name" value="NAD(P)-binding Rossmann-fold domains"/>
    <property type="match status" value="1"/>
</dbReference>
<dbReference type="InParanoid" id="W5MS26"/>
<evidence type="ECO:0000313" key="3">
    <source>
        <dbReference type="Ensembl" id="ENSLOCP00000011185.1"/>
    </source>
</evidence>
<dbReference type="InterPro" id="IPR011032">
    <property type="entry name" value="GroES-like_sf"/>
</dbReference>
<sequence>SYRAALCTELKKPLVLQDVAAAELKPAEVRVAVHFCGVNFADILVCQGLYQEKPPLPFIPGMEFSGCVVETGQNVVEFQKGDRVIGVGGSGMAEQCVVDQKMLWKIPNELSYEEATALPVSYGTGLLALKHRAATQVGETVLVTAAAGAAGLAAVDIASQALQAKVIAAAGSDEKCAIAVQKGAFASINYTTCNLKEELKKLTNKEGVNVVFDTVGGDIFKDALSSLRWEGRIVMVGFAGGAIPSIPANLLLLKNISAMGVFWGRYREENFPLFSQSISQAIHLFQAGKIKPHIGATFKLPQVNQAFHHVLQRQSVGKVVVSMK</sequence>
<protein>
    <recommendedName>
        <fullName evidence="2">Enoyl reductase (ER) domain-containing protein</fullName>
    </recommendedName>
</protein>
<dbReference type="InterPro" id="IPR013149">
    <property type="entry name" value="ADH-like_C"/>
</dbReference>
<dbReference type="GO" id="GO:0016491">
    <property type="term" value="F:oxidoreductase activity"/>
    <property type="evidence" value="ECO:0000318"/>
    <property type="project" value="GO_Central"/>
</dbReference>
<dbReference type="AlphaFoldDB" id="W5MS26"/>
<dbReference type="Pfam" id="PF00107">
    <property type="entry name" value="ADH_zinc_N"/>
    <property type="match status" value="1"/>
</dbReference>
<accession>W5MS26</accession>
<dbReference type="Gene3D" id="3.40.50.720">
    <property type="entry name" value="NAD(P)-binding Rossmann-like Domain"/>
    <property type="match status" value="1"/>
</dbReference>
<reference evidence="3" key="2">
    <citation type="submission" date="2025-08" db="UniProtKB">
        <authorList>
            <consortium name="Ensembl"/>
        </authorList>
    </citation>
    <scope>IDENTIFICATION</scope>
</reference>
<name>W5MS26_LEPOC</name>
<dbReference type="OMA" id="CDIRGVF"/>
<dbReference type="EMBL" id="AHAT01039651">
    <property type="status" value="NOT_ANNOTATED_CDS"/>
    <property type="molecule type" value="Genomic_DNA"/>
</dbReference>
<dbReference type="Bgee" id="ENSLOCG00000009171">
    <property type="expression patterns" value="Expressed in intestine and 13 other cell types or tissues"/>
</dbReference>
<dbReference type="InterPro" id="IPR013154">
    <property type="entry name" value="ADH-like_N"/>
</dbReference>
<dbReference type="Pfam" id="PF08240">
    <property type="entry name" value="ADH_N"/>
    <property type="match status" value="1"/>
</dbReference>
<dbReference type="SUPFAM" id="SSF50129">
    <property type="entry name" value="GroES-like"/>
    <property type="match status" value="1"/>
</dbReference>
<dbReference type="Gene3D" id="3.90.180.10">
    <property type="entry name" value="Medium-chain alcohol dehydrogenases, catalytic domain"/>
    <property type="match status" value="1"/>
</dbReference>
<dbReference type="InterPro" id="IPR020843">
    <property type="entry name" value="ER"/>
</dbReference>
<comment type="similarity">
    <text evidence="1">Belongs to the zinc-containing alcohol dehydrogenase family. Quinone oxidoreductase subfamily.</text>
</comment>
<keyword evidence="4" id="KW-1185">Reference proteome</keyword>
<dbReference type="SMART" id="SM00829">
    <property type="entry name" value="PKS_ER"/>
    <property type="match status" value="1"/>
</dbReference>
<feature type="domain" description="Enoyl reductase (ER)" evidence="2">
    <location>
        <begin position="9"/>
        <end position="321"/>
    </location>
</feature>
<dbReference type="InterPro" id="IPR051397">
    <property type="entry name" value="Zn-ADH-like_protein"/>
</dbReference>
<evidence type="ECO:0000313" key="4">
    <source>
        <dbReference type="Proteomes" id="UP000018468"/>
    </source>
</evidence>
<dbReference type="HOGENOM" id="CLU_026673_3_1_1"/>
<organism evidence="3 4">
    <name type="scientific">Lepisosteus oculatus</name>
    <name type="common">Spotted gar</name>
    <dbReference type="NCBI Taxonomy" id="7918"/>
    <lineage>
        <taxon>Eukaryota</taxon>
        <taxon>Metazoa</taxon>
        <taxon>Chordata</taxon>
        <taxon>Craniata</taxon>
        <taxon>Vertebrata</taxon>
        <taxon>Euteleostomi</taxon>
        <taxon>Actinopterygii</taxon>
        <taxon>Neopterygii</taxon>
        <taxon>Holostei</taxon>
        <taxon>Semionotiformes</taxon>
        <taxon>Lepisosteidae</taxon>
        <taxon>Lepisosteus</taxon>
    </lineage>
</organism>
<dbReference type="PANTHER" id="PTHR43677">
    <property type="entry name" value="SHORT-CHAIN DEHYDROGENASE/REDUCTASE"/>
    <property type="match status" value="1"/>
</dbReference>
<dbReference type="CDD" id="cd08241">
    <property type="entry name" value="QOR1"/>
    <property type="match status" value="1"/>
</dbReference>